<keyword evidence="2" id="KW-1185">Reference proteome</keyword>
<proteinExistence type="predicted"/>
<name>A0A6I6DH21_9FIRM</name>
<accession>A0A6I6DH21</accession>
<gene>
    <name evidence="1" type="ORF">SYNTR_1067</name>
</gene>
<sequence>MNEKIATFFKDILNEVYLIENKKLEISGDILRYKDEIKRLNLILKFVICDLDKHKLFEQAAIVAIKNNESEMINQIKKFYSHTEQEKNKDLVEIIRSEINYANRFIEVIRKQLKMPANTTFVEKRMVKEITKFITEQARLYKQVNK</sequence>
<dbReference type="EMBL" id="CP046457">
    <property type="protein sequence ID" value="QGT99660.1"/>
    <property type="molecule type" value="Genomic_DNA"/>
</dbReference>
<organism evidence="1 2">
    <name type="scientific">Candidatus Syntrophocurvum alkaliphilum</name>
    <dbReference type="NCBI Taxonomy" id="2293317"/>
    <lineage>
        <taxon>Bacteria</taxon>
        <taxon>Bacillati</taxon>
        <taxon>Bacillota</taxon>
        <taxon>Clostridia</taxon>
        <taxon>Eubacteriales</taxon>
        <taxon>Syntrophomonadaceae</taxon>
        <taxon>Candidatus Syntrophocurvum</taxon>
    </lineage>
</organism>
<evidence type="ECO:0000313" key="1">
    <source>
        <dbReference type="EMBL" id="QGT99660.1"/>
    </source>
</evidence>
<dbReference type="OrthoDB" id="2085951at2"/>
<reference evidence="2" key="1">
    <citation type="journal article" date="2019" name="Microbiology">
        <title>Complete Genome Sequence of an Uncultured Bacterium of the Candidate Phylum Bipolaricaulota.</title>
        <authorList>
            <person name="Kadnikov V.V."/>
            <person name="Mardanov A.V."/>
            <person name="Beletsky A.V."/>
            <person name="Frank Y.A."/>
            <person name="Karnachuk O.V."/>
            <person name="Ravin N.V."/>
        </authorList>
    </citation>
    <scope>NUCLEOTIDE SEQUENCE [LARGE SCALE GENOMIC DNA]</scope>
</reference>
<evidence type="ECO:0000313" key="2">
    <source>
        <dbReference type="Proteomes" id="UP000426444"/>
    </source>
</evidence>
<dbReference type="RefSeq" id="WP_156203536.1">
    <property type="nucleotide sequence ID" value="NZ_CP046457.1"/>
</dbReference>
<protein>
    <submittedName>
        <fullName evidence="1">Uncharacterized protein</fullName>
    </submittedName>
</protein>
<dbReference type="Proteomes" id="UP000426444">
    <property type="component" value="Chromosome"/>
</dbReference>
<dbReference type="AlphaFoldDB" id="A0A6I6DH21"/>
<dbReference type="KEGG" id="salq:SYNTR_1067"/>